<name>A0A0E9QNW5_ANGAN</name>
<organism evidence="1">
    <name type="scientific">Anguilla anguilla</name>
    <name type="common">European freshwater eel</name>
    <name type="synonym">Muraena anguilla</name>
    <dbReference type="NCBI Taxonomy" id="7936"/>
    <lineage>
        <taxon>Eukaryota</taxon>
        <taxon>Metazoa</taxon>
        <taxon>Chordata</taxon>
        <taxon>Craniata</taxon>
        <taxon>Vertebrata</taxon>
        <taxon>Euteleostomi</taxon>
        <taxon>Actinopterygii</taxon>
        <taxon>Neopterygii</taxon>
        <taxon>Teleostei</taxon>
        <taxon>Anguilliformes</taxon>
        <taxon>Anguillidae</taxon>
        <taxon>Anguilla</taxon>
    </lineage>
</organism>
<evidence type="ECO:0000313" key="1">
    <source>
        <dbReference type="EMBL" id="JAH17990.1"/>
    </source>
</evidence>
<sequence length="51" mass="5833">MENVLLDYQSALQQQKLVLEKLVGAGCVFPSLWAEPMEVMILKMFSQHSNH</sequence>
<dbReference type="AlphaFoldDB" id="A0A0E9QNW5"/>
<proteinExistence type="predicted"/>
<reference evidence="1" key="2">
    <citation type="journal article" date="2015" name="Fish Shellfish Immunol.">
        <title>Early steps in the European eel (Anguilla anguilla)-Vibrio vulnificus interaction in the gills: Role of the RtxA13 toxin.</title>
        <authorList>
            <person name="Callol A."/>
            <person name="Pajuelo D."/>
            <person name="Ebbesson L."/>
            <person name="Teles M."/>
            <person name="MacKenzie S."/>
            <person name="Amaro C."/>
        </authorList>
    </citation>
    <scope>NUCLEOTIDE SEQUENCE</scope>
</reference>
<protein>
    <submittedName>
        <fullName evidence="1">Uncharacterized protein</fullName>
    </submittedName>
</protein>
<dbReference type="EMBL" id="GBXM01090587">
    <property type="protein sequence ID" value="JAH17990.1"/>
    <property type="molecule type" value="Transcribed_RNA"/>
</dbReference>
<reference evidence="1" key="1">
    <citation type="submission" date="2014-11" db="EMBL/GenBank/DDBJ databases">
        <authorList>
            <person name="Amaro Gonzalez C."/>
        </authorList>
    </citation>
    <scope>NUCLEOTIDE SEQUENCE</scope>
</reference>
<accession>A0A0E9QNW5</accession>